<dbReference type="InterPro" id="IPR006311">
    <property type="entry name" value="TAT_signal"/>
</dbReference>
<dbReference type="Proteomes" id="UP000617628">
    <property type="component" value="Unassembled WGS sequence"/>
</dbReference>
<dbReference type="PROSITE" id="PS51318">
    <property type="entry name" value="TAT"/>
    <property type="match status" value="1"/>
</dbReference>
<accession>A0A934RX53</accession>
<gene>
    <name evidence="3" type="ORF">JIN87_08170</name>
</gene>
<dbReference type="EMBL" id="JAENIL010000012">
    <property type="protein sequence ID" value="MBK1876839.1"/>
    <property type="molecule type" value="Genomic_DNA"/>
</dbReference>
<keyword evidence="1" id="KW-0812">Transmembrane</keyword>
<feature type="transmembrane region" description="Helical" evidence="1">
    <location>
        <begin position="21"/>
        <end position="41"/>
    </location>
</feature>
<dbReference type="Gene3D" id="3.20.20.100">
    <property type="entry name" value="NADP-dependent oxidoreductase domain"/>
    <property type="match status" value="1"/>
</dbReference>
<dbReference type="InterPro" id="IPR036812">
    <property type="entry name" value="NAD(P)_OxRdtase_dom_sf"/>
</dbReference>
<protein>
    <submittedName>
        <fullName evidence="3">Aldo/keto reductase</fullName>
    </submittedName>
</protein>
<evidence type="ECO:0000313" key="4">
    <source>
        <dbReference type="Proteomes" id="UP000617628"/>
    </source>
</evidence>
<feature type="domain" description="NADP-dependent oxidoreductase" evidence="2">
    <location>
        <begin position="71"/>
        <end position="341"/>
    </location>
</feature>
<evidence type="ECO:0000259" key="2">
    <source>
        <dbReference type="Pfam" id="PF00248"/>
    </source>
</evidence>
<keyword evidence="4" id="KW-1185">Reference proteome</keyword>
<dbReference type="AlphaFoldDB" id="A0A934RX53"/>
<dbReference type="Pfam" id="PF00248">
    <property type="entry name" value="Aldo_ket_red"/>
    <property type="match status" value="1"/>
</dbReference>
<dbReference type="PANTHER" id="PTHR43312:SF1">
    <property type="entry name" value="NADP-DEPENDENT OXIDOREDUCTASE DOMAIN-CONTAINING PROTEIN"/>
    <property type="match status" value="1"/>
</dbReference>
<dbReference type="InterPro" id="IPR023210">
    <property type="entry name" value="NADP_OxRdtase_dom"/>
</dbReference>
<evidence type="ECO:0000313" key="3">
    <source>
        <dbReference type="EMBL" id="MBK1876839.1"/>
    </source>
</evidence>
<dbReference type="PANTHER" id="PTHR43312">
    <property type="entry name" value="D-THREO-ALDOSE 1-DEHYDROGENASE"/>
    <property type="match status" value="1"/>
</dbReference>
<keyword evidence="1" id="KW-0472">Membrane</keyword>
<organism evidence="3 4">
    <name type="scientific">Pelagicoccus mobilis</name>
    <dbReference type="NCBI Taxonomy" id="415221"/>
    <lineage>
        <taxon>Bacteria</taxon>
        <taxon>Pseudomonadati</taxon>
        <taxon>Verrucomicrobiota</taxon>
        <taxon>Opitutia</taxon>
        <taxon>Puniceicoccales</taxon>
        <taxon>Pelagicoccaceae</taxon>
        <taxon>Pelagicoccus</taxon>
    </lineage>
</organism>
<dbReference type="RefSeq" id="WP_200355053.1">
    <property type="nucleotide sequence ID" value="NZ_JAENIL010000012.1"/>
</dbReference>
<dbReference type="CDD" id="cd19100">
    <property type="entry name" value="AKR_unchar"/>
    <property type="match status" value="1"/>
</dbReference>
<dbReference type="SUPFAM" id="SSF51430">
    <property type="entry name" value="NAD(P)-linked oxidoreductase"/>
    <property type="match status" value="1"/>
</dbReference>
<reference evidence="3" key="1">
    <citation type="submission" date="2021-01" db="EMBL/GenBank/DDBJ databases">
        <title>Modified the classification status of verrucomicrobia.</title>
        <authorList>
            <person name="Feng X."/>
        </authorList>
    </citation>
    <scope>NUCLEOTIDE SEQUENCE</scope>
    <source>
        <strain evidence="3">KCTC 13126</strain>
    </source>
</reference>
<proteinExistence type="predicted"/>
<sequence length="359" mass="40081">MKDFNSTPNTPSLQNISRRTFLGGLSSAALAGIVWPSNLLAARSTTPLSDKFGTLLPTRPLGKSGESVTLLGLGGQHFRWLPDDQVEAAIEKAISGGIRFFDTANSYGNEQLSERLYGKYLIPKYRDVSLIMTKTMAKDTATAQKHFDLSRKNMGTDVIDLWQMHNITSVKDANRRWDEGVVDVFLKAKEEGKVRMIGFTGHHDYRAHLEMLRLFKERGVPLQAVQMPINVVDPSYDSFIKEVIPVAQEMGVGLLAMKTMCGGRLFGGYGERWGKHRDTPSKALVPDVLPFRDATDYVWSLPISTRIAGFDNLDQLQENIDAAQAMRKLTAKQQQTIIETAAQRSGPVTEFYKRDTLPQ</sequence>
<evidence type="ECO:0000256" key="1">
    <source>
        <dbReference type="SAM" id="Phobius"/>
    </source>
</evidence>
<name>A0A934RX53_9BACT</name>
<comment type="caution">
    <text evidence="3">The sequence shown here is derived from an EMBL/GenBank/DDBJ whole genome shotgun (WGS) entry which is preliminary data.</text>
</comment>
<dbReference type="InterPro" id="IPR053135">
    <property type="entry name" value="AKR2_Oxidoreductase"/>
</dbReference>
<keyword evidence="1" id="KW-1133">Transmembrane helix</keyword>